<evidence type="ECO:0000313" key="2">
    <source>
        <dbReference type="Proteomes" id="UP000252100"/>
    </source>
</evidence>
<dbReference type="RefSeq" id="WP_114370657.1">
    <property type="nucleotide sequence ID" value="NZ_CP031092.1"/>
</dbReference>
<sequence>MKNELPFQPPKTREWNAKVFAMPRIPRSNKGYPDSLSEILRAVHDRIPKNTIIKIPGSNSNNSLEDLCITLRPMGFVYQNSPGSDWELSDEAQYWLESQDNIYLALYLNANIRFITELVDNLSQASNTRDILEIANDVYFLGWKGKSQIHDRLQWLRDLGLVEYQDHVQQYSVSTLGEKFLSVSNPVNPEALIINTDETTDEERVPVSDWALDLCNLSEQELQSRDPSIGYIPGNNNEIYQRSNRF</sequence>
<keyword evidence="2" id="KW-1185">Reference proteome</keyword>
<dbReference type="EMBL" id="CP031092">
    <property type="protein sequence ID" value="AXF55033.1"/>
    <property type="molecule type" value="Genomic_DNA"/>
</dbReference>
<dbReference type="AlphaFoldDB" id="A0A345BVQ2"/>
<name>A0A345BVQ2_9BACI</name>
<reference evidence="1 2" key="1">
    <citation type="journal article" date="2018" name="J. Microbiol.">
        <title>Salicibibacter kimchii gen. nov., sp. nov., a moderately halophilic and alkalitolerant bacterium in the family Bacillaceae, isolated from kimchi.</title>
        <authorList>
            <person name="Jang J.Y."/>
            <person name="Oh Y.J."/>
            <person name="Lim S.K."/>
            <person name="Park H.K."/>
            <person name="Lee C."/>
            <person name="Kim J.Y."/>
            <person name="Lee M.A."/>
            <person name="Choi H.J."/>
        </authorList>
    </citation>
    <scope>NUCLEOTIDE SEQUENCE [LARGE SCALE GENOMIC DNA]</scope>
    <source>
        <strain evidence="1 2">NKC1-1</strain>
    </source>
</reference>
<evidence type="ECO:0000313" key="1">
    <source>
        <dbReference type="EMBL" id="AXF55033.1"/>
    </source>
</evidence>
<dbReference type="Proteomes" id="UP000252100">
    <property type="component" value="Chromosome"/>
</dbReference>
<dbReference type="KEGG" id="rue:DT065_02735"/>
<proteinExistence type="predicted"/>
<protein>
    <submittedName>
        <fullName evidence="1">Uncharacterized protein</fullName>
    </submittedName>
</protein>
<gene>
    <name evidence="1" type="ORF">DT065_02735</name>
</gene>
<dbReference type="OrthoDB" id="2085490at2"/>
<accession>A0A345BVQ2</accession>
<organism evidence="1 2">
    <name type="scientific">Salicibibacter kimchii</name>
    <dbReference type="NCBI Taxonomy" id="2099786"/>
    <lineage>
        <taxon>Bacteria</taxon>
        <taxon>Bacillati</taxon>
        <taxon>Bacillota</taxon>
        <taxon>Bacilli</taxon>
        <taxon>Bacillales</taxon>
        <taxon>Bacillaceae</taxon>
        <taxon>Salicibibacter</taxon>
    </lineage>
</organism>